<dbReference type="GeneID" id="18832187"/>
<gene>
    <name evidence="2" type="ORF">AGABI1DRAFT_86978</name>
</gene>
<sequence length="61" mass="6299">MCSPGTDGREVLGTASTPCPSGVSLEERGEDEVREESRAGLLEAATSLRGSAGDGFSARER</sequence>
<dbReference type="OMA" id="FGAHERE"/>
<organism evidence="2 3">
    <name type="scientific">Agaricus bisporus var. burnettii (strain JB137-S8 / ATCC MYA-4627 / FGSC 10392)</name>
    <name type="common">White button mushroom</name>
    <dbReference type="NCBI Taxonomy" id="597362"/>
    <lineage>
        <taxon>Eukaryota</taxon>
        <taxon>Fungi</taxon>
        <taxon>Dikarya</taxon>
        <taxon>Basidiomycota</taxon>
        <taxon>Agaricomycotina</taxon>
        <taxon>Agaricomycetes</taxon>
        <taxon>Agaricomycetidae</taxon>
        <taxon>Agaricales</taxon>
        <taxon>Agaricineae</taxon>
        <taxon>Agaricaceae</taxon>
        <taxon>Agaricus</taxon>
    </lineage>
</organism>
<reference evidence="3" key="1">
    <citation type="journal article" date="2012" name="Proc. Natl. Acad. Sci. U.S.A.">
        <title>Genome sequence of the button mushroom Agaricus bisporus reveals mechanisms governing adaptation to a humic-rich ecological niche.</title>
        <authorList>
            <person name="Morin E."/>
            <person name="Kohler A."/>
            <person name="Baker A.R."/>
            <person name="Foulongne-Oriol M."/>
            <person name="Lombard V."/>
            <person name="Nagy L.G."/>
            <person name="Ohm R.A."/>
            <person name="Patyshakuliyeva A."/>
            <person name="Brun A."/>
            <person name="Aerts A.L."/>
            <person name="Bailey A.M."/>
            <person name="Billette C."/>
            <person name="Coutinho P.M."/>
            <person name="Deakin G."/>
            <person name="Doddapaneni H."/>
            <person name="Floudas D."/>
            <person name="Grimwood J."/>
            <person name="Hilden K."/>
            <person name="Kuees U."/>
            <person name="LaButti K.M."/>
            <person name="Lapidus A."/>
            <person name="Lindquist E.A."/>
            <person name="Lucas S.M."/>
            <person name="Murat C."/>
            <person name="Riley R.W."/>
            <person name="Salamov A.A."/>
            <person name="Schmutz J."/>
            <person name="Subramanian V."/>
            <person name="Woesten H.A.B."/>
            <person name="Xu J."/>
            <person name="Eastwood D.C."/>
            <person name="Foster G.D."/>
            <person name="Sonnenberg A.S."/>
            <person name="Cullen D."/>
            <person name="de Vries R.P."/>
            <person name="Lundell T."/>
            <person name="Hibbett D.S."/>
            <person name="Henrissat B."/>
            <person name="Burton K.S."/>
            <person name="Kerrigan R.W."/>
            <person name="Challen M.P."/>
            <person name="Grigoriev I.V."/>
            <person name="Martin F."/>
        </authorList>
    </citation>
    <scope>NUCLEOTIDE SEQUENCE [LARGE SCALE GENOMIC DNA]</scope>
    <source>
        <strain evidence="3">JB137-S8 / ATCC MYA-4627 / FGSC 10392</strain>
    </source>
</reference>
<protein>
    <submittedName>
        <fullName evidence="2">Uncharacterized protein</fullName>
    </submittedName>
</protein>
<dbReference type="InParanoid" id="K5WNN9"/>
<dbReference type="RefSeq" id="XP_007332555.1">
    <property type="nucleotide sequence ID" value="XM_007332493.1"/>
</dbReference>
<accession>K5WNN9</accession>
<dbReference type="EMBL" id="JH971399">
    <property type="protein sequence ID" value="EKM76956.1"/>
    <property type="molecule type" value="Genomic_DNA"/>
</dbReference>
<dbReference type="KEGG" id="abp:AGABI1DRAFT86978"/>
<dbReference type="AlphaFoldDB" id="K5WNN9"/>
<proteinExistence type="predicted"/>
<dbReference type="Proteomes" id="UP000008493">
    <property type="component" value="Unassembled WGS sequence"/>
</dbReference>
<feature type="non-terminal residue" evidence="2">
    <location>
        <position position="1"/>
    </location>
</feature>
<evidence type="ECO:0000256" key="1">
    <source>
        <dbReference type="SAM" id="MobiDB-lite"/>
    </source>
</evidence>
<feature type="region of interest" description="Disordered" evidence="1">
    <location>
        <begin position="1"/>
        <end position="37"/>
    </location>
</feature>
<dbReference type="HOGENOM" id="CLU_2928818_0_0_1"/>
<feature type="non-terminal residue" evidence="2">
    <location>
        <position position="61"/>
    </location>
</feature>
<name>K5WNN9_AGABU</name>
<keyword evidence="3" id="KW-1185">Reference proteome</keyword>
<evidence type="ECO:0000313" key="3">
    <source>
        <dbReference type="Proteomes" id="UP000008493"/>
    </source>
</evidence>
<evidence type="ECO:0000313" key="2">
    <source>
        <dbReference type="EMBL" id="EKM76956.1"/>
    </source>
</evidence>